<dbReference type="EC" id="2.3.1.169" evidence="1"/>
<dbReference type="GO" id="GO:0006084">
    <property type="term" value="P:acetyl-CoA metabolic process"/>
    <property type="evidence" value="ECO:0007669"/>
    <property type="project" value="InterPro"/>
</dbReference>
<evidence type="ECO:0000256" key="1">
    <source>
        <dbReference type="ARBA" id="ARBA00012244"/>
    </source>
</evidence>
<organism evidence="6">
    <name type="scientific">marine sediment metagenome</name>
    <dbReference type="NCBI Taxonomy" id="412755"/>
    <lineage>
        <taxon>unclassified sequences</taxon>
        <taxon>metagenomes</taxon>
        <taxon>ecological metagenomes</taxon>
    </lineage>
</organism>
<dbReference type="GO" id="GO:0043884">
    <property type="term" value="F:CO-methylating acetyl-CoA synthase activity"/>
    <property type="evidence" value="ECO:0007669"/>
    <property type="project" value="UniProtKB-EC"/>
</dbReference>
<comment type="caution">
    <text evidence="6">The sequence shown here is derived from an EMBL/GenBank/DDBJ whole genome shotgun (WGS) entry which is preliminary data.</text>
</comment>
<keyword evidence="4" id="KW-0408">Iron</keyword>
<evidence type="ECO:0000256" key="3">
    <source>
        <dbReference type="ARBA" id="ARBA00022723"/>
    </source>
</evidence>
<dbReference type="Gene3D" id="3.30.1650.10">
    <property type="entry name" value="Bifunctional carbon monoxide dehydrogenase/acetyl-coa synthase(codh/acs), Chain M, domain 3"/>
    <property type="match status" value="1"/>
</dbReference>
<dbReference type="Gene3D" id="3.40.50.2030">
    <property type="match status" value="1"/>
</dbReference>
<feature type="non-terminal residue" evidence="6">
    <location>
        <position position="1"/>
    </location>
</feature>
<evidence type="ECO:0000256" key="5">
    <source>
        <dbReference type="ARBA" id="ARBA00023014"/>
    </source>
</evidence>
<name>X0ZQZ8_9ZZZZ</name>
<dbReference type="GO" id="GO:0043885">
    <property type="term" value="F:anaerobic carbon-monoxide dehydrogenase activity"/>
    <property type="evidence" value="ECO:0007669"/>
    <property type="project" value="InterPro"/>
</dbReference>
<dbReference type="Pfam" id="PF03598">
    <property type="entry name" value="CdhC"/>
    <property type="match status" value="1"/>
</dbReference>
<dbReference type="EMBL" id="BART01001660">
    <property type="protein sequence ID" value="GAG72140.1"/>
    <property type="molecule type" value="Genomic_DNA"/>
</dbReference>
<proteinExistence type="predicted"/>
<dbReference type="SUPFAM" id="SSF56821">
    <property type="entry name" value="Prismane protein-like"/>
    <property type="match status" value="1"/>
</dbReference>
<dbReference type="AlphaFoldDB" id="X0ZQZ8"/>
<dbReference type="InterPro" id="IPR038571">
    <property type="entry name" value="CO_DH/Ac-CoA_synth_bsu_3_sf"/>
</dbReference>
<sequence length="250" mass="27657">SGNTNGKAFAEQLTEEGVDLGWETRLVPFGKEIGATVYSAGFAIRVALTFGGVKPGDYRRVLLYNKNRIFAFVLALGEVTDEKYANAAGAINFGFPTIADTDIPSILPRGVCTYEHVVPSIKREEIVSKGIEVRGLKLTITEVPVPIPYGPAFEGERVRKEDMHAEFGGTKSKCLEFLYTKDLAEVEDGKIELIGSDVDTIEPGTAIPLAIIVEVAGRDMQPDFEPILERQIHHFTKPELYTEYLQPWHQ</sequence>
<protein>
    <recommendedName>
        <fullName evidence="1">CO-methylating acetyl-CoA synthase</fullName>
        <ecNumber evidence="1">2.3.1.169</ecNumber>
    </recommendedName>
</protein>
<evidence type="ECO:0000313" key="6">
    <source>
        <dbReference type="EMBL" id="GAG72140.1"/>
    </source>
</evidence>
<keyword evidence="5" id="KW-0411">Iron-sulfur</keyword>
<keyword evidence="3" id="KW-0479">Metal-binding</keyword>
<gene>
    <name evidence="6" type="ORF">S01H4_05651</name>
</gene>
<accession>X0ZQZ8</accession>
<evidence type="ECO:0000256" key="4">
    <source>
        <dbReference type="ARBA" id="ARBA00023004"/>
    </source>
</evidence>
<dbReference type="InterPro" id="IPR016099">
    <property type="entry name" value="Prismane-like_a/b-sand"/>
</dbReference>
<dbReference type="PANTHER" id="PTHR42281:SF1">
    <property type="entry name" value="ACETYL-COA DECARBONYLASE_SYNTHASE COMPLEX SUBUNIT BETA 1"/>
    <property type="match status" value="1"/>
</dbReference>
<dbReference type="InterPro" id="IPR011254">
    <property type="entry name" value="Prismane-like_sf"/>
</dbReference>
<reference evidence="6" key="1">
    <citation type="journal article" date="2014" name="Front. Microbiol.">
        <title>High frequency of phylogenetically diverse reductive dehalogenase-homologous genes in deep subseafloor sedimentary metagenomes.</title>
        <authorList>
            <person name="Kawai M."/>
            <person name="Futagami T."/>
            <person name="Toyoda A."/>
            <person name="Takaki Y."/>
            <person name="Nishi S."/>
            <person name="Hori S."/>
            <person name="Arai W."/>
            <person name="Tsubouchi T."/>
            <person name="Morono Y."/>
            <person name="Uchiyama I."/>
            <person name="Ito T."/>
            <person name="Fujiyama A."/>
            <person name="Inagaki F."/>
            <person name="Takami H."/>
        </authorList>
    </citation>
    <scope>NUCLEOTIDE SEQUENCE</scope>
    <source>
        <strain evidence="6">Expedition CK06-06</strain>
    </source>
</reference>
<dbReference type="InterPro" id="IPR004461">
    <property type="entry name" value="CO_DH/Ac-CoA_synth_bsu"/>
</dbReference>
<keyword evidence="2" id="KW-0808">Transferase</keyword>
<dbReference type="GO" id="GO:0046872">
    <property type="term" value="F:metal ion binding"/>
    <property type="evidence" value="ECO:0007669"/>
    <property type="project" value="UniProtKB-KW"/>
</dbReference>
<evidence type="ECO:0000256" key="2">
    <source>
        <dbReference type="ARBA" id="ARBA00022679"/>
    </source>
</evidence>
<dbReference type="PANTHER" id="PTHR42281">
    <property type="match status" value="1"/>
</dbReference>
<dbReference type="GO" id="GO:0051536">
    <property type="term" value="F:iron-sulfur cluster binding"/>
    <property type="evidence" value="ECO:0007669"/>
    <property type="project" value="UniProtKB-KW"/>
</dbReference>